<dbReference type="SUPFAM" id="SSF142877">
    <property type="entry name" value="EndoU-like"/>
    <property type="match status" value="1"/>
</dbReference>
<evidence type="ECO:0000256" key="1">
    <source>
        <dbReference type="ARBA" id="ARBA00001936"/>
    </source>
</evidence>
<dbReference type="AlphaFoldDB" id="A0A0D3J5D3"/>
<dbReference type="Proteomes" id="UP000013827">
    <property type="component" value="Unassembled WGS sequence"/>
</dbReference>
<evidence type="ECO:0000313" key="12">
    <source>
        <dbReference type="EnsemblProtists" id="EOD18718"/>
    </source>
</evidence>
<protein>
    <recommendedName>
        <fullName evidence="11">EndoU domain-containing protein</fullName>
    </recommendedName>
</protein>
<evidence type="ECO:0000256" key="6">
    <source>
        <dbReference type="ARBA" id="ARBA00022759"/>
    </source>
</evidence>
<comment type="cofactor">
    <cofactor evidence="1">
        <name>Mn(2+)</name>
        <dbReference type="ChEBI" id="CHEBI:29035"/>
    </cofactor>
</comment>
<reference evidence="12" key="2">
    <citation type="submission" date="2024-10" db="UniProtKB">
        <authorList>
            <consortium name="EnsemblProtists"/>
        </authorList>
    </citation>
    <scope>IDENTIFICATION</scope>
</reference>
<evidence type="ECO:0000256" key="10">
    <source>
        <dbReference type="ARBA" id="ARBA00023239"/>
    </source>
</evidence>
<dbReference type="RefSeq" id="XP_005771147.1">
    <property type="nucleotide sequence ID" value="XM_005771090.1"/>
</dbReference>
<evidence type="ECO:0000256" key="2">
    <source>
        <dbReference type="ARBA" id="ARBA00010168"/>
    </source>
</evidence>
<keyword evidence="10" id="KW-0456">Lyase</keyword>
<evidence type="ECO:0000259" key="11">
    <source>
        <dbReference type="PROSITE" id="PS51959"/>
    </source>
</evidence>
<dbReference type="GO" id="GO:0004521">
    <property type="term" value="F:RNA endonuclease activity"/>
    <property type="evidence" value="ECO:0007669"/>
    <property type="project" value="InterPro"/>
</dbReference>
<keyword evidence="13" id="KW-1185">Reference proteome</keyword>
<dbReference type="HOGENOM" id="CLU_048034_1_0_1"/>
<dbReference type="GeneID" id="17264285"/>
<dbReference type="CDD" id="cd21159">
    <property type="entry name" value="XendoU"/>
    <property type="match status" value="1"/>
</dbReference>
<keyword evidence="9" id="KW-0464">Manganese</keyword>
<dbReference type="KEGG" id="ehx:EMIHUDRAFT_53158"/>
<dbReference type="PANTHER" id="PTHR12439:SF11">
    <property type="entry name" value="URIDYLATE-SPECIFIC ENDORIBONUCLEASE"/>
    <property type="match status" value="1"/>
</dbReference>
<dbReference type="PANTHER" id="PTHR12439">
    <property type="entry name" value="PLACENTAL PROTEIN 11-RELATED"/>
    <property type="match status" value="1"/>
</dbReference>
<dbReference type="InterPro" id="IPR039787">
    <property type="entry name" value="ENDOU"/>
</dbReference>
<name>A0A0D3J5D3_EMIH1</name>
<organism evidence="12 13">
    <name type="scientific">Emiliania huxleyi (strain CCMP1516)</name>
    <dbReference type="NCBI Taxonomy" id="280463"/>
    <lineage>
        <taxon>Eukaryota</taxon>
        <taxon>Haptista</taxon>
        <taxon>Haptophyta</taxon>
        <taxon>Prymnesiophyceae</taxon>
        <taxon>Isochrysidales</taxon>
        <taxon>Noelaerhabdaceae</taxon>
        <taxon>Emiliania</taxon>
    </lineage>
</organism>
<dbReference type="GO" id="GO:0046872">
    <property type="term" value="F:metal ion binding"/>
    <property type="evidence" value="ECO:0007669"/>
    <property type="project" value="UniProtKB-KW"/>
</dbReference>
<evidence type="ECO:0000313" key="13">
    <source>
        <dbReference type="Proteomes" id="UP000013827"/>
    </source>
</evidence>
<comment type="similarity">
    <text evidence="2">Belongs to the ENDOU family.</text>
</comment>
<keyword evidence="8" id="KW-0694">RNA-binding</keyword>
<dbReference type="PROSITE" id="PS51959">
    <property type="entry name" value="ENDOU"/>
    <property type="match status" value="1"/>
</dbReference>
<evidence type="ECO:0000256" key="8">
    <source>
        <dbReference type="ARBA" id="ARBA00022884"/>
    </source>
</evidence>
<proteinExistence type="inferred from homology"/>
<keyword evidence="6" id="KW-0255">Endonuclease</keyword>
<dbReference type="GO" id="GO:0003723">
    <property type="term" value="F:RNA binding"/>
    <property type="evidence" value="ECO:0007669"/>
    <property type="project" value="UniProtKB-KW"/>
</dbReference>
<dbReference type="GO" id="GO:0016829">
    <property type="term" value="F:lyase activity"/>
    <property type="evidence" value="ECO:0007669"/>
    <property type="project" value="UniProtKB-KW"/>
</dbReference>
<keyword evidence="4" id="KW-0540">Nuclease</keyword>
<dbReference type="eggNOG" id="KOG2849">
    <property type="taxonomic scope" value="Eukaryota"/>
</dbReference>
<evidence type="ECO:0000256" key="5">
    <source>
        <dbReference type="ARBA" id="ARBA00022723"/>
    </source>
</evidence>
<sequence>DPTPEELDDIQLACAKLWQLDHNRLQAGKDYTLNLQGGKSIWQKGDMAKERLFESVNEEVFNRDTYRAFMQLLDNYDRSTSHEDRLSAHEVTESYAFLNECMEEPCGIYLHKARDSKKLAPQSMRSFCQQLFKVWFKTFGRGEAKGASSGFEHVFLGEEDTTKEGKLTIAGFHNWIQFYFEERCGHLDYQGYILPKRRGRKSGDPPDGSESFLSVQFEWEGEMKPVSGMFVGVSPEFELALYSLLYYCGQDDNKMHLGDVDLNIR</sequence>
<evidence type="ECO:0000256" key="7">
    <source>
        <dbReference type="ARBA" id="ARBA00022801"/>
    </source>
</evidence>
<dbReference type="PaxDb" id="2903-EOD18718"/>
<feature type="domain" description="EndoU" evidence="11">
    <location>
        <begin position="6"/>
        <end position="265"/>
    </location>
</feature>
<dbReference type="InterPro" id="IPR037227">
    <property type="entry name" value="EndoU-like"/>
</dbReference>
<dbReference type="Pfam" id="PF09412">
    <property type="entry name" value="XendoU"/>
    <property type="match status" value="1"/>
</dbReference>
<dbReference type="OMA" id="YRHGRHI"/>
<keyword evidence="5" id="KW-0479">Metal-binding</keyword>
<dbReference type="EnsemblProtists" id="EOD18718">
    <property type="protein sequence ID" value="EOD18718"/>
    <property type="gene ID" value="EMIHUDRAFT_53158"/>
</dbReference>
<dbReference type="GO" id="GO:0016787">
    <property type="term" value="F:hydrolase activity"/>
    <property type="evidence" value="ECO:0007669"/>
    <property type="project" value="UniProtKB-KW"/>
</dbReference>
<keyword evidence="7" id="KW-0378">Hydrolase</keyword>
<accession>A0A0D3J5D3</accession>
<dbReference type="InterPro" id="IPR018998">
    <property type="entry name" value="EndoU_C"/>
</dbReference>
<evidence type="ECO:0000256" key="3">
    <source>
        <dbReference type="ARBA" id="ARBA00011245"/>
    </source>
</evidence>
<evidence type="ECO:0000256" key="4">
    <source>
        <dbReference type="ARBA" id="ARBA00022722"/>
    </source>
</evidence>
<comment type="subunit">
    <text evidence="3">Monomer.</text>
</comment>
<reference evidence="13" key="1">
    <citation type="journal article" date="2013" name="Nature">
        <title>Pan genome of the phytoplankton Emiliania underpins its global distribution.</title>
        <authorList>
            <person name="Read B.A."/>
            <person name="Kegel J."/>
            <person name="Klute M.J."/>
            <person name="Kuo A."/>
            <person name="Lefebvre S.C."/>
            <person name="Maumus F."/>
            <person name="Mayer C."/>
            <person name="Miller J."/>
            <person name="Monier A."/>
            <person name="Salamov A."/>
            <person name="Young J."/>
            <person name="Aguilar M."/>
            <person name="Claverie J.M."/>
            <person name="Frickenhaus S."/>
            <person name="Gonzalez K."/>
            <person name="Herman E.K."/>
            <person name="Lin Y.C."/>
            <person name="Napier J."/>
            <person name="Ogata H."/>
            <person name="Sarno A.F."/>
            <person name="Shmutz J."/>
            <person name="Schroeder D."/>
            <person name="de Vargas C."/>
            <person name="Verret F."/>
            <person name="von Dassow P."/>
            <person name="Valentin K."/>
            <person name="Van de Peer Y."/>
            <person name="Wheeler G."/>
            <person name="Dacks J.B."/>
            <person name="Delwiche C.F."/>
            <person name="Dyhrman S.T."/>
            <person name="Glockner G."/>
            <person name="John U."/>
            <person name="Richards T."/>
            <person name="Worden A.Z."/>
            <person name="Zhang X."/>
            <person name="Grigoriev I.V."/>
            <person name="Allen A.E."/>
            <person name="Bidle K."/>
            <person name="Borodovsky M."/>
            <person name="Bowler C."/>
            <person name="Brownlee C."/>
            <person name="Cock J.M."/>
            <person name="Elias M."/>
            <person name="Gladyshev V.N."/>
            <person name="Groth M."/>
            <person name="Guda C."/>
            <person name="Hadaegh A."/>
            <person name="Iglesias-Rodriguez M.D."/>
            <person name="Jenkins J."/>
            <person name="Jones B.M."/>
            <person name="Lawson T."/>
            <person name="Leese F."/>
            <person name="Lindquist E."/>
            <person name="Lobanov A."/>
            <person name="Lomsadze A."/>
            <person name="Malik S.B."/>
            <person name="Marsh M.E."/>
            <person name="Mackinder L."/>
            <person name="Mock T."/>
            <person name="Mueller-Roeber B."/>
            <person name="Pagarete A."/>
            <person name="Parker M."/>
            <person name="Probert I."/>
            <person name="Quesneville H."/>
            <person name="Raines C."/>
            <person name="Rensing S.A."/>
            <person name="Riano-Pachon D.M."/>
            <person name="Richier S."/>
            <person name="Rokitta S."/>
            <person name="Shiraiwa Y."/>
            <person name="Soanes D.M."/>
            <person name="van der Giezen M."/>
            <person name="Wahlund T.M."/>
            <person name="Williams B."/>
            <person name="Wilson W."/>
            <person name="Wolfe G."/>
            <person name="Wurch L.L."/>
        </authorList>
    </citation>
    <scope>NUCLEOTIDE SEQUENCE</scope>
</reference>
<evidence type="ECO:0000256" key="9">
    <source>
        <dbReference type="ARBA" id="ARBA00023211"/>
    </source>
</evidence>